<evidence type="ECO:0000256" key="9">
    <source>
        <dbReference type="ARBA" id="ARBA00034078"/>
    </source>
</evidence>
<proteinExistence type="predicted"/>
<evidence type="ECO:0000256" key="5">
    <source>
        <dbReference type="ARBA" id="ARBA00023004"/>
    </source>
</evidence>
<dbReference type="GO" id="GO:0016020">
    <property type="term" value="C:membrane"/>
    <property type="evidence" value="ECO:0007669"/>
    <property type="project" value="InterPro"/>
</dbReference>
<name>A0A9Y2IFP7_9PSEU</name>
<keyword evidence="13" id="KW-1185">Reference proteome</keyword>
<dbReference type="PROSITE" id="PS51296">
    <property type="entry name" value="RIESKE"/>
    <property type="match status" value="1"/>
</dbReference>
<dbReference type="InterPro" id="IPR036922">
    <property type="entry name" value="Rieske_2Fe-2S_sf"/>
</dbReference>
<dbReference type="GO" id="GO:0046872">
    <property type="term" value="F:metal ion binding"/>
    <property type="evidence" value="ECO:0007669"/>
    <property type="project" value="UniProtKB-KW"/>
</dbReference>
<dbReference type="Pfam" id="PF00355">
    <property type="entry name" value="Rieske"/>
    <property type="match status" value="1"/>
</dbReference>
<dbReference type="GO" id="GO:0051537">
    <property type="term" value="F:2 iron, 2 sulfur cluster binding"/>
    <property type="evidence" value="ECO:0007669"/>
    <property type="project" value="UniProtKB-KW"/>
</dbReference>
<evidence type="ECO:0000256" key="2">
    <source>
        <dbReference type="ARBA" id="ARBA00015816"/>
    </source>
</evidence>
<keyword evidence="3" id="KW-0001">2Fe-2S</keyword>
<protein>
    <recommendedName>
        <fullName evidence="2">Cytochrome bc1 complex Rieske iron-sulfur subunit</fullName>
    </recommendedName>
    <alternativeName>
        <fullName evidence="8">Cytochrome bc1 reductase complex subunit QcrA</fullName>
    </alternativeName>
</protein>
<keyword evidence="6" id="KW-0411">Iron-sulfur</keyword>
<keyword evidence="10" id="KW-0732">Signal</keyword>
<dbReference type="Gene3D" id="2.102.10.10">
    <property type="entry name" value="Rieske [2Fe-2S] iron-sulphur domain"/>
    <property type="match status" value="1"/>
</dbReference>
<dbReference type="GO" id="GO:0016705">
    <property type="term" value="F:oxidoreductase activity, acting on paired donors, with incorporation or reduction of molecular oxygen"/>
    <property type="evidence" value="ECO:0007669"/>
    <property type="project" value="UniProtKB-ARBA"/>
</dbReference>
<dbReference type="SUPFAM" id="SSF50022">
    <property type="entry name" value="ISP domain"/>
    <property type="match status" value="1"/>
</dbReference>
<comment type="function">
    <text evidence="1">Iron-sulfur subunit of the cytochrome bc1 complex, an essential component of the respiratory electron transport chain required for ATP synthesis. The bc1 complex catalyzes the oxidation of menaquinol and the reduction of cytochrome c in the respiratory chain. The bc1 complex operates through a Q-cycle mechanism that couples electron transfer to generation of the proton gradient that drives ATP synthesis.</text>
</comment>
<dbReference type="Proteomes" id="UP001236014">
    <property type="component" value="Chromosome"/>
</dbReference>
<evidence type="ECO:0000259" key="11">
    <source>
        <dbReference type="PROSITE" id="PS51296"/>
    </source>
</evidence>
<feature type="domain" description="Rieske" evidence="11">
    <location>
        <begin position="49"/>
        <end position="144"/>
    </location>
</feature>
<evidence type="ECO:0000313" key="12">
    <source>
        <dbReference type="EMBL" id="WIX78141.1"/>
    </source>
</evidence>
<evidence type="ECO:0000256" key="1">
    <source>
        <dbReference type="ARBA" id="ARBA00002494"/>
    </source>
</evidence>
<feature type="signal peptide" evidence="10">
    <location>
        <begin position="1"/>
        <end position="29"/>
    </location>
</feature>
<evidence type="ECO:0000256" key="3">
    <source>
        <dbReference type="ARBA" id="ARBA00022714"/>
    </source>
</evidence>
<evidence type="ECO:0000256" key="6">
    <source>
        <dbReference type="ARBA" id="ARBA00023014"/>
    </source>
</evidence>
<keyword evidence="7" id="KW-1015">Disulfide bond</keyword>
<feature type="chain" id="PRO_5040924206" description="Cytochrome bc1 complex Rieske iron-sulfur subunit" evidence="10">
    <location>
        <begin position="30"/>
        <end position="145"/>
    </location>
</feature>
<dbReference type="PANTHER" id="PTHR10134">
    <property type="entry name" value="CYTOCHROME B-C1 COMPLEX SUBUNIT RIESKE, MITOCHONDRIAL"/>
    <property type="match status" value="1"/>
</dbReference>
<dbReference type="RefSeq" id="WP_220238452.1">
    <property type="nucleotide sequence ID" value="NZ_CP127294.1"/>
</dbReference>
<evidence type="ECO:0000256" key="7">
    <source>
        <dbReference type="ARBA" id="ARBA00023157"/>
    </source>
</evidence>
<evidence type="ECO:0000313" key="13">
    <source>
        <dbReference type="Proteomes" id="UP001236014"/>
    </source>
</evidence>
<dbReference type="EMBL" id="CP127294">
    <property type="protein sequence ID" value="WIX78141.1"/>
    <property type="molecule type" value="Genomic_DNA"/>
</dbReference>
<dbReference type="InterPro" id="IPR005805">
    <property type="entry name" value="Rieske_Fe-S_prot_C"/>
</dbReference>
<comment type="cofactor">
    <cofactor evidence="9">
        <name>[2Fe-2S] cluster</name>
        <dbReference type="ChEBI" id="CHEBI:190135"/>
    </cofactor>
</comment>
<dbReference type="InterPro" id="IPR006311">
    <property type="entry name" value="TAT_signal"/>
</dbReference>
<reference evidence="12 13" key="1">
    <citation type="submission" date="2023-06" db="EMBL/GenBank/DDBJ databases">
        <authorList>
            <person name="Oyuntsetseg B."/>
            <person name="Kim S.B."/>
        </authorList>
    </citation>
    <scope>NUCLEOTIDE SEQUENCE [LARGE SCALE GENOMIC DNA]</scope>
    <source>
        <strain evidence="12 13">2-15</strain>
    </source>
</reference>
<organism evidence="12 13">
    <name type="scientific">Amycolatopsis carbonis</name>
    <dbReference type="NCBI Taxonomy" id="715471"/>
    <lineage>
        <taxon>Bacteria</taxon>
        <taxon>Bacillati</taxon>
        <taxon>Actinomycetota</taxon>
        <taxon>Actinomycetes</taxon>
        <taxon>Pseudonocardiales</taxon>
        <taxon>Pseudonocardiaceae</taxon>
        <taxon>Amycolatopsis</taxon>
    </lineage>
</organism>
<dbReference type="CDD" id="cd03467">
    <property type="entry name" value="Rieske"/>
    <property type="match status" value="1"/>
</dbReference>
<gene>
    <name evidence="12" type="ORF">QRX50_43310</name>
</gene>
<evidence type="ECO:0000256" key="4">
    <source>
        <dbReference type="ARBA" id="ARBA00022723"/>
    </source>
</evidence>
<dbReference type="PROSITE" id="PS51318">
    <property type="entry name" value="TAT"/>
    <property type="match status" value="1"/>
</dbReference>
<dbReference type="KEGG" id="acab:QRX50_43310"/>
<dbReference type="GO" id="GO:0004497">
    <property type="term" value="F:monooxygenase activity"/>
    <property type="evidence" value="ECO:0007669"/>
    <property type="project" value="UniProtKB-ARBA"/>
</dbReference>
<dbReference type="InterPro" id="IPR014349">
    <property type="entry name" value="Rieske_Fe-S_prot"/>
</dbReference>
<accession>A0A9Y2IFP7</accession>
<keyword evidence="4" id="KW-0479">Metal-binding</keyword>
<dbReference type="PRINTS" id="PR00162">
    <property type="entry name" value="RIESKE"/>
</dbReference>
<evidence type="ECO:0000256" key="10">
    <source>
        <dbReference type="SAM" id="SignalP"/>
    </source>
</evidence>
<evidence type="ECO:0000256" key="8">
    <source>
        <dbReference type="ARBA" id="ARBA00029586"/>
    </source>
</evidence>
<dbReference type="InterPro" id="IPR017941">
    <property type="entry name" value="Rieske_2Fe-2S"/>
</dbReference>
<sequence>MTAELHTRRSVLTTGAAVAGVAVGTVALAACGAGSDSGSSGGDAPKPGGKVIALSDVPVGQAKSAKTPDGQDVIVAQPTAGTVNCFSAICTHQGCTVNPPQGAEIHCPCHGSVYDSLTGAVKNGPAEKPLPKINVKVDNGEVVTA</sequence>
<dbReference type="AlphaFoldDB" id="A0A9Y2IFP7"/>
<keyword evidence="5" id="KW-0408">Iron</keyword>